<evidence type="ECO:0000313" key="2">
    <source>
        <dbReference type="Proteomes" id="UP000321617"/>
    </source>
</evidence>
<evidence type="ECO:0000313" key="1">
    <source>
        <dbReference type="EMBL" id="TWJ14761.1"/>
    </source>
</evidence>
<comment type="caution">
    <text evidence="1">The sequence shown here is derived from an EMBL/GenBank/DDBJ whole genome shotgun (WGS) entry which is preliminary data.</text>
</comment>
<keyword evidence="2" id="KW-1185">Reference proteome</keyword>
<organism evidence="1 2">
    <name type="scientific">Stackebrandtia albiflava</name>
    <dbReference type="NCBI Taxonomy" id="406432"/>
    <lineage>
        <taxon>Bacteria</taxon>
        <taxon>Bacillati</taxon>
        <taxon>Actinomycetota</taxon>
        <taxon>Actinomycetes</taxon>
        <taxon>Glycomycetales</taxon>
        <taxon>Glycomycetaceae</taxon>
        <taxon>Stackebrandtia</taxon>
    </lineage>
</organism>
<proteinExistence type="predicted"/>
<sequence>MPSPISDETEAYRRAEAHIDAFRTAIDVRARLEPGLRNAVAYEPEDLGYVEFDEDDEDDLPVNVEVVYDLVPSSAEGVEDFDRNRGYFTRLAARLREDGWIIIVEEREPRAVLTARHPQDDFLVTLEEGRTGNLWITASSPPVTATGITPPEPLLS</sequence>
<dbReference type="Proteomes" id="UP000321617">
    <property type="component" value="Unassembled WGS sequence"/>
</dbReference>
<dbReference type="OrthoDB" id="9799092at2"/>
<dbReference type="RefSeq" id="WP_147132338.1">
    <property type="nucleotide sequence ID" value="NZ_BAABIJ010000001.1"/>
</dbReference>
<dbReference type="AlphaFoldDB" id="A0A562VA93"/>
<gene>
    <name evidence="1" type="ORF">LX16_0451</name>
</gene>
<dbReference type="EMBL" id="VLLL01000005">
    <property type="protein sequence ID" value="TWJ14761.1"/>
    <property type="molecule type" value="Genomic_DNA"/>
</dbReference>
<protein>
    <submittedName>
        <fullName evidence="1">Uncharacterized protein</fullName>
    </submittedName>
</protein>
<accession>A0A562VA93</accession>
<name>A0A562VA93_9ACTN</name>
<reference evidence="1 2" key="1">
    <citation type="journal article" date="2013" name="Stand. Genomic Sci.">
        <title>Genomic Encyclopedia of Type Strains, Phase I: The one thousand microbial genomes (KMG-I) project.</title>
        <authorList>
            <person name="Kyrpides N.C."/>
            <person name="Woyke T."/>
            <person name="Eisen J.A."/>
            <person name="Garrity G."/>
            <person name="Lilburn T.G."/>
            <person name="Beck B.J."/>
            <person name="Whitman W.B."/>
            <person name="Hugenholtz P."/>
            <person name="Klenk H.P."/>
        </authorList>
    </citation>
    <scope>NUCLEOTIDE SEQUENCE [LARGE SCALE GENOMIC DNA]</scope>
    <source>
        <strain evidence="1 2">DSM 45044</strain>
    </source>
</reference>